<dbReference type="Pfam" id="PF02602">
    <property type="entry name" value="HEM4"/>
    <property type="match status" value="1"/>
</dbReference>
<sequence>MAANSLVNRRVLVTRPEGRADELMAALTAEGAFCRHLPLLDIEPLEEGEEALLECRQRIADLDHYQSLIFISVNAVEHGLREIDRLWPQWPKGVTAFAIGAATQAALCKSDFPVAVGLSLAEPEAGAAMDSEALLARTEFHQVEHQKMLIFRGLGGREKLADELRARGARVDYAQCYRRRESAVTASELHAALAENRINTVCLNSGETLLAFSQRLGNSSLKNGLQIVVPSERVAELARKEDFKHIVVSANAGTAATVSALQT</sequence>
<dbReference type="EMBL" id="JACXLD010000001">
    <property type="protein sequence ID" value="MBD2857823.1"/>
    <property type="molecule type" value="Genomic_DNA"/>
</dbReference>
<gene>
    <name evidence="11" type="ORF">IB286_02305</name>
</gene>
<evidence type="ECO:0000259" key="10">
    <source>
        <dbReference type="Pfam" id="PF02602"/>
    </source>
</evidence>
<evidence type="ECO:0000256" key="5">
    <source>
        <dbReference type="ARBA" id="ARBA00023244"/>
    </source>
</evidence>
<dbReference type="InterPro" id="IPR039793">
    <property type="entry name" value="UROS/Hem4"/>
</dbReference>
<proteinExistence type="inferred from homology"/>
<dbReference type="AlphaFoldDB" id="A0A927GV91"/>
<keyword evidence="12" id="KW-1185">Reference proteome</keyword>
<evidence type="ECO:0000256" key="2">
    <source>
        <dbReference type="ARBA" id="ARBA00008133"/>
    </source>
</evidence>
<comment type="function">
    <text evidence="6 9">Catalyzes cyclization of the linear tetrapyrrole, hydroxymethylbilane, to the macrocyclic uroporphyrinogen III.</text>
</comment>
<protein>
    <recommendedName>
        <fullName evidence="7 9">Uroporphyrinogen-III synthase</fullName>
        <ecNumber evidence="3 9">4.2.1.75</ecNumber>
    </recommendedName>
</protein>
<evidence type="ECO:0000256" key="6">
    <source>
        <dbReference type="ARBA" id="ARBA00037589"/>
    </source>
</evidence>
<dbReference type="Gene3D" id="3.40.50.10090">
    <property type="match status" value="2"/>
</dbReference>
<dbReference type="GO" id="GO:0004852">
    <property type="term" value="F:uroporphyrinogen-III synthase activity"/>
    <property type="evidence" value="ECO:0007669"/>
    <property type="project" value="UniProtKB-UniRule"/>
</dbReference>
<reference evidence="11" key="1">
    <citation type="submission" date="2020-09" db="EMBL/GenBank/DDBJ databases">
        <authorList>
            <person name="Yoon J.-W."/>
        </authorList>
    </citation>
    <scope>NUCLEOTIDE SEQUENCE</scope>
    <source>
        <strain evidence="11">KMU-158</strain>
    </source>
</reference>
<evidence type="ECO:0000256" key="1">
    <source>
        <dbReference type="ARBA" id="ARBA00004772"/>
    </source>
</evidence>
<dbReference type="InterPro" id="IPR003754">
    <property type="entry name" value="4pyrrol_synth_uPrphyn_synth"/>
</dbReference>
<dbReference type="PANTHER" id="PTHR38042">
    <property type="entry name" value="UROPORPHYRINOGEN-III SYNTHASE, CHLOROPLASTIC"/>
    <property type="match status" value="1"/>
</dbReference>
<evidence type="ECO:0000256" key="3">
    <source>
        <dbReference type="ARBA" id="ARBA00013109"/>
    </source>
</evidence>
<feature type="domain" description="Tetrapyrrole biosynthesis uroporphyrinogen III synthase" evidence="10">
    <location>
        <begin position="21"/>
        <end position="256"/>
    </location>
</feature>
<dbReference type="GO" id="GO:0006782">
    <property type="term" value="P:protoporphyrinogen IX biosynthetic process"/>
    <property type="evidence" value="ECO:0007669"/>
    <property type="project" value="UniProtKB-UniRule"/>
</dbReference>
<evidence type="ECO:0000313" key="11">
    <source>
        <dbReference type="EMBL" id="MBD2857823.1"/>
    </source>
</evidence>
<keyword evidence="5 9" id="KW-0627">Porphyrin biosynthesis</keyword>
<evidence type="ECO:0000256" key="7">
    <source>
        <dbReference type="ARBA" id="ARBA00040167"/>
    </source>
</evidence>
<evidence type="ECO:0000256" key="8">
    <source>
        <dbReference type="ARBA" id="ARBA00048617"/>
    </source>
</evidence>
<evidence type="ECO:0000313" key="12">
    <source>
        <dbReference type="Proteomes" id="UP000610558"/>
    </source>
</evidence>
<dbReference type="EC" id="4.2.1.75" evidence="3 9"/>
<dbReference type="RefSeq" id="WP_190762039.1">
    <property type="nucleotide sequence ID" value="NZ_JACXLD010000001.1"/>
</dbReference>
<dbReference type="InterPro" id="IPR036108">
    <property type="entry name" value="4pyrrol_syn_uPrphyn_synt_sf"/>
</dbReference>
<dbReference type="SUPFAM" id="SSF69618">
    <property type="entry name" value="HemD-like"/>
    <property type="match status" value="1"/>
</dbReference>
<dbReference type="CDD" id="cd06578">
    <property type="entry name" value="HemD"/>
    <property type="match status" value="1"/>
</dbReference>
<name>A0A927GV91_9GAMM</name>
<organism evidence="11 12">
    <name type="scientific">Spongiibacter pelagi</name>
    <dbReference type="NCBI Taxonomy" id="2760804"/>
    <lineage>
        <taxon>Bacteria</taxon>
        <taxon>Pseudomonadati</taxon>
        <taxon>Pseudomonadota</taxon>
        <taxon>Gammaproteobacteria</taxon>
        <taxon>Cellvibrionales</taxon>
        <taxon>Spongiibacteraceae</taxon>
        <taxon>Spongiibacter</taxon>
    </lineage>
</organism>
<dbReference type="Proteomes" id="UP000610558">
    <property type="component" value="Unassembled WGS sequence"/>
</dbReference>
<evidence type="ECO:0000256" key="9">
    <source>
        <dbReference type="RuleBase" id="RU366031"/>
    </source>
</evidence>
<comment type="catalytic activity">
    <reaction evidence="8 9">
        <text>hydroxymethylbilane = uroporphyrinogen III + H2O</text>
        <dbReference type="Rhea" id="RHEA:18965"/>
        <dbReference type="ChEBI" id="CHEBI:15377"/>
        <dbReference type="ChEBI" id="CHEBI:57308"/>
        <dbReference type="ChEBI" id="CHEBI:57845"/>
        <dbReference type="EC" id="4.2.1.75"/>
    </reaction>
</comment>
<dbReference type="PANTHER" id="PTHR38042:SF1">
    <property type="entry name" value="UROPORPHYRINOGEN-III SYNTHASE, CHLOROPLASTIC"/>
    <property type="match status" value="1"/>
</dbReference>
<keyword evidence="4 9" id="KW-0456">Lyase</keyword>
<comment type="pathway">
    <text evidence="1 9">Porphyrin-containing compound metabolism; protoporphyrin-IX biosynthesis; coproporphyrinogen-III from 5-aminolevulinate: step 3/4.</text>
</comment>
<evidence type="ECO:0000256" key="4">
    <source>
        <dbReference type="ARBA" id="ARBA00023239"/>
    </source>
</evidence>
<dbReference type="GO" id="GO:0006780">
    <property type="term" value="P:uroporphyrinogen III biosynthetic process"/>
    <property type="evidence" value="ECO:0007669"/>
    <property type="project" value="UniProtKB-UniRule"/>
</dbReference>
<accession>A0A927GV91</accession>
<comment type="caution">
    <text evidence="11">The sequence shown here is derived from an EMBL/GenBank/DDBJ whole genome shotgun (WGS) entry which is preliminary data.</text>
</comment>
<comment type="similarity">
    <text evidence="2 9">Belongs to the uroporphyrinogen-III synthase family.</text>
</comment>